<feature type="coiled-coil region" evidence="1">
    <location>
        <begin position="271"/>
        <end position="361"/>
    </location>
</feature>
<evidence type="ECO:0000313" key="2">
    <source>
        <dbReference type="EMBL" id="SHN50377.1"/>
    </source>
</evidence>
<reference evidence="3" key="1">
    <citation type="submission" date="2016-12" db="EMBL/GenBank/DDBJ databases">
        <authorList>
            <person name="Varghese N."/>
            <person name="Submissions S."/>
        </authorList>
    </citation>
    <scope>NUCLEOTIDE SEQUENCE [LARGE SCALE GENOMIC DNA]</scope>
    <source>
        <strain evidence="3">DSM 11544</strain>
    </source>
</reference>
<dbReference type="RefSeq" id="WP_072770846.1">
    <property type="nucleotide sequence ID" value="NZ_FRDN01000003.1"/>
</dbReference>
<dbReference type="Gene3D" id="3.40.50.300">
    <property type="entry name" value="P-loop containing nucleotide triphosphate hydrolases"/>
    <property type="match status" value="2"/>
</dbReference>
<dbReference type="GO" id="GO:0000731">
    <property type="term" value="P:DNA synthesis involved in DNA repair"/>
    <property type="evidence" value="ECO:0007669"/>
    <property type="project" value="TreeGrafter"/>
</dbReference>
<feature type="coiled-coil region" evidence="1">
    <location>
        <begin position="701"/>
        <end position="750"/>
    </location>
</feature>
<dbReference type="PANTHER" id="PTHR32182">
    <property type="entry name" value="DNA REPLICATION AND REPAIR PROTEIN RECF"/>
    <property type="match status" value="1"/>
</dbReference>
<feature type="coiled-coil region" evidence="1">
    <location>
        <begin position="862"/>
        <end position="912"/>
    </location>
</feature>
<dbReference type="EMBL" id="FRDN01000003">
    <property type="protein sequence ID" value="SHN50377.1"/>
    <property type="molecule type" value="Genomic_DNA"/>
</dbReference>
<dbReference type="Pfam" id="PF13555">
    <property type="entry name" value="AAA_29"/>
    <property type="match status" value="1"/>
</dbReference>
<dbReference type="Pfam" id="PF13558">
    <property type="entry name" value="SbcC_Walker_B"/>
    <property type="match status" value="1"/>
</dbReference>
<sequence>MKKMTRLLLIHWHYFAREMVEFEQLNFLTGKNASGKSTIIDALQLILLGDTSGSFFNKAANGRGNRTLTGYLRGELGDDEDSGFNYLRSGRFTSYIAVEFFDEEKKRSFTAGCCFDTFSENDMQKLFFLYDGAIPDNEFVETGSPMVITALRAYLKEHFTGHHSTTDVGRDFRTNLYGKLGGLRERFGQLLKKAVSFNPNVEIQQFISEFVCDTQQTVDVSRMQENIRSYKSLESEADVLKGRIALLDQILTIHQSFTVQRQNEMLYSYLIERSQADIKAIELEAAKDKAKTYDAQLSELTDTINAETTRLSKLQEERDLMQAKLLNNEQAQALQLLETQIAEKEQQISALRGEYDKAVAVLSKCVSSWRMNSSAMLQKIGSIENALLDPLLVSRINDLHSEGQAFLKRMESLLRIDYAVILETGQKGLDEYAVLADSLKVHSIQLASRMGEEQVTLAERRKILQQEKESLESGIYPFPQDVTDLKEAVSSRLRLNTGKDIKVLVVAEAAEIKNDRWRNVIEGYLNTQKYYIIVPQEYFQTALRVFDAIKRQRQIYGTGIIDIEKMKHIKPTADSGSLAEEIATDEQDVRLFLDYTLGRVKKCDRVGDLRRFRTSVTDEGMMYQNFVVRAMDPKRWAKPAIGQGAIQRRLEDVKKEIGVLAQQIAACATIKTGLQFSSTLVALSQAEIEHAISSAKGLSAVEALENDVRSLRESLSTIDKSAVEALKAHIEALANEMKILSERIRKDNIDYGKREAIVTMLRDETIPKLTGELETLETELTRKYNEEWLENTGRLRYQRELSSRGNAEDINRAFPRELSRSTNARESMWDDLLNLRRTYNEKYIMGYNIKAEDNEVYDNAWLELSENKLPEYLARIEDTRQKAFEQFQEDFLSRLQNNINDAKRQIDGLNNALSGSSFGEDTYRFRIVPKPEYRRYYDMIVDPMLLEGGYNLLSEQFNAKYKEEIAELFAIITNEGAPAKVREHDDYEKRVQAFTDYRTYLSFDLEVVNRDGETQRLSKTLGKKSGGETQTPFYIAVLASFAQLYRIGRDKNASTSRLIIFDEAFSKMDGERIIRSIELLRQFNFQVVLSAPPDKIGDIATLVDRNLCVLRDGKRACVRSLDPKRLEEIEYE</sequence>
<dbReference type="SUPFAM" id="SSF52540">
    <property type="entry name" value="P-loop containing nucleoside triphosphate hydrolases"/>
    <property type="match status" value="1"/>
</dbReference>
<dbReference type="AlphaFoldDB" id="A0A1M7RVJ7"/>
<dbReference type="InterPro" id="IPR027417">
    <property type="entry name" value="P-loop_NTPase"/>
</dbReference>
<dbReference type="PANTHER" id="PTHR32182:SF0">
    <property type="entry name" value="DNA REPLICATION AND REPAIR PROTEIN RECF"/>
    <property type="match status" value="1"/>
</dbReference>
<evidence type="ECO:0000256" key="1">
    <source>
        <dbReference type="SAM" id="Coils"/>
    </source>
</evidence>
<dbReference type="Proteomes" id="UP000184010">
    <property type="component" value="Unassembled WGS sequence"/>
</dbReference>
<evidence type="ECO:0000313" key="3">
    <source>
        <dbReference type="Proteomes" id="UP000184010"/>
    </source>
</evidence>
<keyword evidence="1" id="KW-0175">Coiled coil</keyword>
<dbReference type="STRING" id="1121395.SAMN02745215_00174"/>
<name>A0A1M7RVJ7_9FIRM</name>
<dbReference type="GO" id="GO:0006302">
    <property type="term" value="P:double-strand break repair"/>
    <property type="evidence" value="ECO:0007669"/>
    <property type="project" value="TreeGrafter"/>
</dbReference>
<gene>
    <name evidence="2" type="ORF">SAMN02745215_00174</name>
</gene>
<proteinExistence type="predicted"/>
<accession>A0A1M7RVJ7</accession>
<organism evidence="2 3">
    <name type="scientific">Desulfitobacterium chlororespirans DSM 11544</name>
    <dbReference type="NCBI Taxonomy" id="1121395"/>
    <lineage>
        <taxon>Bacteria</taxon>
        <taxon>Bacillati</taxon>
        <taxon>Bacillota</taxon>
        <taxon>Clostridia</taxon>
        <taxon>Eubacteriales</taxon>
        <taxon>Desulfitobacteriaceae</taxon>
        <taxon>Desulfitobacterium</taxon>
    </lineage>
</organism>
<protein>
    <submittedName>
        <fullName evidence="2">Uncharacterized protein YPO0396</fullName>
    </submittedName>
</protein>
<keyword evidence="3" id="KW-1185">Reference proteome</keyword>